<dbReference type="EMBL" id="NLFK01000003">
    <property type="protein sequence ID" value="OZN25276.1"/>
    <property type="molecule type" value="Genomic_DNA"/>
</dbReference>
<evidence type="ECO:0000313" key="4">
    <source>
        <dbReference type="Proteomes" id="UP000215738"/>
    </source>
</evidence>
<dbReference type="AlphaFoldDB" id="A0A263HFC7"/>
<evidence type="ECO:0000313" key="5">
    <source>
        <dbReference type="Proteomes" id="UP000254507"/>
    </source>
</evidence>
<sequence length="261" mass="29590">MSKFIPNSFQVPNAVVDELMAELSGAELKIYLFVLRKTKGWNKEADAISVSQFMEACNLSNRKVIDGCNRLVELGLLAQGTGSRGTKIFSVKNYTCEESSLVNKVHSTCEESSLVTSEVSSHTKYQVKNTTKNTNIKIDPDEHHQAFAEFWKAGLPKIGKDRAFGFFRKAWVKHNQSSETKLTLGEFALMLIDDIKQRLQRGQFGFDKLHPSTYLNQQRWQDEKPSVNLLNHQGNSRPNQTGFANKNYGETILPEWAKDLQ</sequence>
<organism evidence="3 5">
    <name type="scientific">Actinobacillus seminis</name>
    <dbReference type="NCBI Taxonomy" id="722"/>
    <lineage>
        <taxon>Bacteria</taxon>
        <taxon>Pseudomonadati</taxon>
        <taxon>Pseudomonadota</taxon>
        <taxon>Gammaproteobacteria</taxon>
        <taxon>Pasteurellales</taxon>
        <taxon>Pasteurellaceae</taxon>
        <taxon>Actinobacillus</taxon>
    </lineage>
</organism>
<dbReference type="Proteomes" id="UP000254507">
    <property type="component" value="Unassembled WGS sequence"/>
</dbReference>
<protein>
    <submittedName>
        <fullName evidence="3">Phage replication protein O, N-terminal domain</fullName>
    </submittedName>
</protein>
<dbReference type="InterPro" id="IPR036388">
    <property type="entry name" value="WH-like_DNA-bd_sf"/>
</dbReference>
<evidence type="ECO:0000259" key="1">
    <source>
        <dbReference type="Pfam" id="PF04492"/>
    </source>
</evidence>
<dbReference type="RefSeq" id="WP_094945950.1">
    <property type="nucleotide sequence ID" value="NZ_NLFK01000003.1"/>
</dbReference>
<proteinExistence type="predicted"/>
<evidence type="ECO:0000313" key="2">
    <source>
        <dbReference type="EMBL" id="OZN25276.1"/>
    </source>
</evidence>
<dbReference type="GO" id="GO:0006260">
    <property type="term" value="P:DNA replication"/>
    <property type="evidence" value="ECO:0007669"/>
    <property type="project" value="InterPro"/>
</dbReference>
<dbReference type="InterPro" id="IPR006497">
    <property type="entry name" value="Phage_lambda_VrpO_N"/>
</dbReference>
<feature type="domain" description="Bacteriophage lambda Replication protein O N-terminal" evidence="1">
    <location>
        <begin position="10"/>
        <end position="83"/>
    </location>
</feature>
<dbReference type="InParanoid" id="A0A263HFC7"/>
<gene>
    <name evidence="2" type="ORF">CFY87_03785</name>
    <name evidence="3" type="ORF">NCTC10851_01053</name>
</gene>
<reference evidence="2 4" key="1">
    <citation type="submission" date="2017-07" db="EMBL/GenBank/DDBJ databases">
        <title>Virulence factors identified in Actinobacillus seminis.</title>
        <authorList>
            <person name="Negrete-Abascal E."/>
            <person name="Vaca-Pacheco S."/>
            <person name="Montes-Garcia F."/>
            <person name="Leyto-Gil A.M."/>
            <person name="Fragoso-Garcia E."/>
            <person name="Carvente-Garcia R."/>
            <person name="Perez-Agueros S."/>
            <person name="Castelan-Sanchez H.G."/>
            <person name="Garcia-Molina A."/>
            <person name="Villamar T.E."/>
            <person name="Vazquez-Cruz C."/>
        </authorList>
    </citation>
    <scope>NUCLEOTIDE SEQUENCE [LARGE SCALE GENOMIC DNA]</scope>
    <source>
        <strain evidence="2 4">ATCC 15768</strain>
    </source>
</reference>
<evidence type="ECO:0000313" key="3">
    <source>
        <dbReference type="EMBL" id="SUU35964.1"/>
    </source>
</evidence>
<dbReference type="Pfam" id="PF04492">
    <property type="entry name" value="Phage_rep_O"/>
    <property type="match status" value="1"/>
</dbReference>
<dbReference type="Gene3D" id="1.10.10.10">
    <property type="entry name" value="Winged helix-like DNA-binding domain superfamily/Winged helix DNA-binding domain"/>
    <property type="match status" value="1"/>
</dbReference>
<name>A0A263HFC7_9PAST</name>
<dbReference type="EMBL" id="UFSB01000001">
    <property type="protein sequence ID" value="SUU35964.1"/>
    <property type="molecule type" value="Genomic_DNA"/>
</dbReference>
<keyword evidence="4" id="KW-1185">Reference proteome</keyword>
<dbReference type="Proteomes" id="UP000215738">
    <property type="component" value="Unassembled WGS sequence"/>
</dbReference>
<dbReference type="OrthoDB" id="7510727at2"/>
<reference evidence="3 5" key="2">
    <citation type="submission" date="2018-06" db="EMBL/GenBank/DDBJ databases">
        <authorList>
            <consortium name="Pathogen Informatics"/>
            <person name="Doyle S."/>
        </authorList>
    </citation>
    <scope>NUCLEOTIDE SEQUENCE [LARGE SCALE GENOMIC DNA]</scope>
    <source>
        <strain evidence="3 5">NCTC10851</strain>
    </source>
</reference>
<accession>A0A263HFC7</accession>